<name>A0A446B8E7_9PEZI</name>
<dbReference type="Proteomes" id="UP000289323">
    <property type="component" value="Unassembled WGS sequence"/>
</dbReference>
<evidence type="ECO:0000313" key="1">
    <source>
        <dbReference type="EMBL" id="SPQ18759.1"/>
    </source>
</evidence>
<dbReference type="AlphaFoldDB" id="A0A446B8E7"/>
<organism evidence="1 2">
    <name type="scientific">Thermothielavioides terrestris</name>
    <dbReference type="NCBI Taxonomy" id="2587410"/>
    <lineage>
        <taxon>Eukaryota</taxon>
        <taxon>Fungi</taxon>
        <taxon>Dikarya</taxon>
        <taxon>Ascomycota</taxon>
        <taxon>Pezizomycotina</taxon>
        <taxon>Sordariomycetes</taxon>
        <taxon>Sordariomycetidae</taxon>
        <taxon>Sordariales</taxon>
        <taxon>Chaetomiaceae</taxon>
        <taxon>Thermothielavioides</taxon>
    </lineage>
</organism>
<evidence type="ECO:0000313" key="2">
    <source>
        <dbReference type="Proteomes" id="UP000289323"/>
    </source>
</evidence>
<reference evidence="1 2" key="1">
    <citation type="submission" date="2018-04" db="EMBL/GenBank/DDBJ databases">
        <authorList>
            <person name="Huttner S."/>
            <person name="Dainat J."/>
        </authorList>
    </citation>
    <scope>NUCLEOTIDE SEQUENCE [LARGE SCALE GENOMIC DNA]</scope>
</reference>
<feature type="non-terminal residue" evidence="1">
    <location>
        <position position="1"/>
    </location>
</feature>
<gene>
    <name evidence="1" type="ORF">TT172_LOCUS1178</name>
</gene>
<proteinExistence type="predicted"/>
<accession>A0A446B8E7</accession>
<protein>
    <submittedName>
        <fullName evidence="1">D09b1ff1-84b0-4840-92d2-d11c3b83c9f6</fullName>
    </submittedName>
</protein>
<sequence>ITLHFLCLPTHSADSMGRPRIDLEPYKDFILQQYQAGLTCAQILSNLYSEHGVQVGTTTFYSCLKRWGVATRQQRTRDSDALRETIEERTIVDLNQGGMKMEALDGMRLGEEVKQISLFFQERWISPNFLNDPSHSRIATPLGRAPRTSGLSHGGTSFAKVVWVSGEISLEGFAAKTVGMATAYPIALLCSTSTCLSSGLKSPTSSITGTTTPFASRRTGGMFTLEPLGRCSPVHSQG</sequence>
<dbReference type="EMBL" id="OUUZ01000001">
    <property type="protein sequence ID" value="SPQ18759.1"/>
    <property type="molecule type" value="Genomic_DNA"/>
</dbReference>